<dbReference type="AlphaFoldDB" id="A0A109LF37"/>
<dbReference type="EMBL" id="LCYA01000097">
    <property type="protein sequence ID" value="KWV86314.1"/>
    <property type="molecule type" value="Genomic_DNA"/>
</dbReference>
<protein>
    <submittedName>
        <fullName evidence="1">Uncharacterized protein</fullName>
    </submittedName>
</protein>
<reference evidence="1 2" key="1">
    <citation type="submission" date="2015-05" db="EMBL/GenBank/DDBJ databases">
        <title>A genomic and transcriptomic approach to investigate the blue pigment phenotype in Pseudomonas fluorescens.</title>
        <authorList>
            <person name="Andreani N.A."/>
            <person name="Cardazzo B."/>
        </authorList>
    </citation>
    <scope>NUCLEOTIDE SEQUENCE [LARGE SCALE GENOMIC DNA]</scope>
    <source>
        <strain evidence="1 2">Ps_22</strain>
    </source>
</reference>
<sequence>MPTWAVIEASSGILRLVWLATNFSAPIKQAE</sequence>
<proteinExistence type="predicted"/>
<evidence type="ECO:0000313" key="1">
    <source>
        <dbReference type="EMBL" id="KWV86314.1"/>
    </source>
</evidence>
<accession>A0A109LF37</accession>
<organism evidence="1 2">
    <name type="scientific">Pseudomonas fluorescens</name>
    <dbReference type="NCBI Taxonomy" id="294"/>
    <lineage>
        <taxon>Bacteria</taxon>
        <taxon>Pseudomonadati</taxon>
        <taxon>Pseudomonadota</taxon>
        <taxon>Gammaproteobacteria</taxon>
        <taxon>Pseudomonadales</taxon>
        <taxon>Pseudomonadaceae</taxon>
        <taxon>Pseudomonas</taxon>
    </lineage>
</organism>
<name>A0A109LF37_PSEFL</name>
<comment type="caution">
    <text evidence="1">The sequence shown here is derived from an EMBL/GenBank/DDBJ whole genome shotgun (WGS) entry which is preliminary data.</text>
</comment>
<evidence type="ECO:0000313" key="2">
    <source>
        <dbReference type="Proteomes" id="UP000061348"/>
    </source>
</evidence>
<gene>
    <name evidence="1" type="ORF">PFLmoz3_04047</name>
</gene>
<dbReference type="Proteomes" id="UP000061348">
    <property type="component" value="Unassembled WGS sequence"/>
</dbReference>
<dbReference type="PATRIC" id="fig|294.194.peg.4486"/>